<dbReference type="GO" id="GO:0016787">
    <property type="term" value="F:hydrolase activity"/>
    <property type="evidence" value="ECO:0007669"/>
    <property type="project" value="UniProtKB-KW"/>
</dbReference>
<evidence type="ECO:0000256" key="2">
    <source>
        <dbReference type="ARBA" id="ARBA00022801"/>
    </source>
</evidence>
<dbReference type="EMBL" id="VLPK01000003">
    <property type="protein sequence ID" value="TSJ39247.1"/>
    <property type="molecule type" value="Genomic_DNA"/>
</dbReference>
<evidence type="ECO:0000313" key="5">
    <source>
        <dbReference type="Proteomes" id="UP000318733"/>
    </source>
</evidence>
<feature type="signal peptide" evidence="3">
    <location>
        <begin position="1"/>
        <end position="26"/>
    </location>
</feature>
<reference evidence="4 5" key="1">
    <citation type="submission" date="2019-07" db="EMBL/GenBank/DDBJ databases">
        <authorList>
            <person name="Huq M.A."/>
        </authorList>
    </citation>
    <scope>NUCLEOTIDE SEQUENCE [LARGE SCALE GENOMIC DNA]</scope>
    <source>
        <strain evidence="4 5">MAH-19</strain>
    </source>
</reference>
<dbReference type="PANTHER" id="PTHR43037">
    <property type="entry name" value="UNNAMED PRODUCT-RELATED"/>
    <property type="match status" value="1"/>
</dbReference>
<dbReference type="InterPro" id="IPR050955">
    <property type="entry name" value="Plant_Biomass_Hydrol_Est"/>
</dbReference>
<evidence type="ECO:0000256" key="3">
    <source>
        <dbReference type="SAM" id="SignalP"/>
    </source>
</evidence>
<keyword evidence="1 3" id="KW-0732">Signal</keyword>
<accession>A0A556MH55</accession>
<comment type="caution">
    <text evidence="4">The sequence shown here is derived from an EMBL/GenBank/DDBJ whole genome shotgun (WGS) entry which is preliminary data.</text>
</comment>
<sequence length="389" mass="43751">MIKIYYSFKACTLFSLILLCSVTAFSQTNLSREKAAAIAVAELKSQMELQKAKSTIDWAAKQITYKNYTLKFTTQIFGDKPADGRSLYISLHGGGGTTAAENDQQWENQKRLYKLKEGVYFVPRSPANTWNMWHDYPMDQLISEVVKGEIVMDNVNPDKVYVMGYSAGGDGVFQLAPRLADYWAAAAMMAGHPGDAQILNLKNIPFDAFVGGKDAAYHRNELVAQWGLRMDSLAKVYPGSFIHETHVYPDMPHWMNRKDTIAVPWLASFTRNALPKDVIWIQDDILRDQFYWLGTPIESAKQGLKVHVAVTGNTINIIENQDEVLYLYLNDDLLNLDKKVSVTINGKKVFNKNVPRNAEVIKQSIAARLDKSLIFSGKLIIKNGQVSTL</sequence>
<dbReference type="OrthoDB" id="9764953at2"/>
<dbReference type="Proteomes" id="UP000318733">
    <property type="component" value="Unassembled WGS sequence"/>
</dbReference>
<gene>
    <name evidence="4" type="ORF">FO440_15930</name>
</gene>
<dbReference type="PANTHER" id="PTHR43037:SF5">
    <property type="entry name" value="FERULOYL ESTERASE"/>
    <property type="match status" value="1"/>
</dbReference>
<feature type="chain" id="PRO_5022247441" evidence="3">
    <location>
        <begin position="27"/>
        <end position="389"/>
    </location>
</feature>
<name>A0A556MH55_9SPHI</name>
<organism evidence="4 5">
    <name type="scientific">Mucilaginibacter corticis</name>
    <dbReference type="NCBI Taxonomy" id="2597670"/>
    <lineage>
        <taxon>Bacteria</taxon>
        <taxon>Pseudomonadati</taxon>
        <taxon>Bacteroidota</taxon>
        <taxon>Sphingobacteriia</taxon>
        <taxon>Sphingobacteriales</taxon>
        <taxon>Sphingobacteriaceae</taxon>
        <taxon>Mucilaginibacter</taxon>
    </lineage>
</organism>
<dbReference type="SUPFAM" id="SSF53474">
    <property type="entry name" value="alpha/beta-Hydrolases"/>
    <property type="match status" value="1"/>
</dbReference>
<proteinExistence type="predicted"/>
<dbReference type="InterPro" id="IPR029058">
    <property type="entry name" value="AB_hydrolase_fold"/>
</dbReference>
<keyword evidence="5" id="KW-1185">Reference proteome</keyword>
<dbReference type="RefSeq" id="WP_144249285.1">
    <property type="nucleotide sequence ID" value="NZ_VLPK01000003.1"/>
</dbReference>
<protein>
    <submittedName>
        <fullName evidence="4">Alpha/beta hydrolase</fullName>
    </submittedName>
</protein>
<evidence type="ECO:0000313" key="4">
    <source>
        <dbReference type="EMBL" id="TSJ39247.1"/>
    </source>
</evidence>
<evidence type="ECO:0000256" key="1">
    <source>
        <dbReference type="ARBA" id="ARBA00022729"/>
    </source>
</evidence>
<keyword evidence="2 4" id="KW-0378">Hydrolase</keyword>
<dbReference type="Gene3D" id="3.40.50.1820">
    <property type="entry name" value="alpha/beta hydrolase"/>
    <property type="match status" value="1"/>
</dbReference>
<dbReference type="AlphaFoldDB" id="A0A556MH55"/>